<protein>
    <submittedName>
        <fullName evidence="1">Uncharacterized protein</fullName>
    </submittedName>
</protein>
<dbReference type="EMBL" id="JACHGF010000003">
    <property type="protein sequence ID" value="MBB5284209.1"/>
    <property type="molecule type" value="Genomic_DNA"/>
</dbReference>
<keyword evidence="2" id="KW-1185">Reference proteome</keyword>
<organism evidence="1 2">
    <name type="scientific">Rhabdobacter roseus</name>
    <dbReference type="NCBI Taxonomy" id="1655419"/>
    <lineage>
        <taxon>Bacteria</taxon>
        <taxon>Pseudomonadati</taxon>
        <taxon>Bacteroidota</taxon>
        <taxon>Cytophagia</taxon>
        <taxon>Cytophagales</taxon>
        <taxon>Cytophagaceae</taxon>
        <taxon>Rhabdobacter</taxon>
    </lineage>
</organism>
<dbReference type="RefSeq" id="WP_184174164.1">
    <property type="nucleotide sequence ID" value="NZ_JACHGF010000003.1"/>
</dbReference>
<accession>A0A840TX39</accession>
<dbReference type="AlphaFoldDB" id="A0A840TX39"/>
<evidence type="ECO:0000313" key="1">
    <source>
        <dbReference type="EMBL" id="MBB5284209.1"/>
    </source>
</evidence>
<proteinExistence type="predicted"/>
<dbReference type="Proteomes" id="UP000557307">
    <property type="component" value="Unassembled WGS sequence"/>
</dbReference>
<reference evidence="1 2" key="1">
    <citation type="submission" date="2020-08" db="EMBL/GenBank/DDBJ databases">
        <title>Genomic Encyclopedia of Type Strains, Phase IV (KMG-IV): sequencing the most valuable type-strain genomes for metagenomic binning, comparative biology and taxonomic classification.</title>
        <authorList>
            <person name="Goeker M."/>
        </authorList>
    </citation>
    <scope>NUCLEOTIDE SEQUENCE [LARGE SCALE GENOMIC DNA]</scope>
    <source>
        <strain evidence="1 2">DSM 105074</strain>
    </source>
</reference>
<evidence type="ECO:0000313" key="2">
    <source>
        <dbReference type="Proteomes" id="UP000557307"/>
    </source>
</evidence>
<sequence>MKGAQALGLYIKSEVARWGYITPDCLALMRRSHMKRADFEAAVRAGLALHEQNAGRRRAA</sequence>
<comment type="caution">
    <text evidence="1">The sequence shown here is derived from an EMBL/GenBank/DDBJ whole genome shotgun (WGS) entry which is preliminary data.</text>
</comment>
<name>A0A840TX39_9BACT</name>
<gene>
    <name evidence="1" type="ORF">HNQ92_002352</name>
</gene>